<evidence type="ECO:0000256" key="2">
    <source>
        <dbReference type="ARBA" id="ARBA00005692"/>
    </source>
</evidence>
<name>A0A016T4V4_9BILA</name>
<dbReference type="GO" id="GO:0016020">
    <property type="term" value="C:membrane"/>
    <property type="evidence" value="ECO:0007669"/>
    <property type="project" value="UniProtKB-SubCell"/>
</dbReference>
<feature type="transmembrane region" description="Helical" evidence="6">
    <location>
        <begin position="167"/>
        <end position="187"/>
    </location>
</feature>
<comment type="caution">
    <text evidence="7">The sequence shown here is derived from an EMBL/GenBank/DDBJ whole genome shotgun (WGS) entry which is preliminary data.</text>
</comment>
<feature type="transmembrane region" description="Helical" evidence="6">
    <location>
        <begin position="137"/>
        <end position="155"/>
    </location>
</feature>
<keyword evidence="4 6" id="KW-1133">Transmembrane helix</keyword>
<dbReference type="InterPro" id="IPR000609">
    <property type="entry name" value="7TM_GPCR_serpentine_rcpt_Srg"/>
</dbReference>
<dbReference type="Proteomes" id="UP000024635">
    <property type="component" value="Unassembled WGS sequence"/>
</dbReference>
<evidence type="ECO:0000256" key="4">
    <source>
        <dbReference type="ARBA" id="ARBA00022989"/>
    </source>
</evidence>
<comment type="similarity">
    <text evidence="2 6">Belongs to the nematode receptor-like protein srg family.</text>
</comment>
<dbReference type="GO" id="GO:0007606">
    <property type="term" value="P:sensory perception of chemical stimulus"/>
    <property type="evidence" value="ECO:0007669"/>
    <property type="project" value="UniProtKB-UniRule"/>
</dbReference>
<feature type="transmembrane region" description="Helical" evidence="6">
    <location>
        <begin position="293"/>
        <end position="319"/>
    </location>
</feature>
<feature type="transmembrane region" description="Helical" evidence="6">
    <location>
        <begin position="43"/>
        <end position="68"/>
    </location>
</feature>
<accession>A0A016T4V4</accession>
<evidence type="ECO:0000313" key="7">
    <source>
        <dbReference type="EMBL" id="EYB97604.1"/>
    </source>
</evidence>
<feature type="transmembrane region" description="Helical" evidence="6">
    <location>
        <begin position="80"/>
        <end position="99"/>
    </location>
</feature>
<dbReference type="OrthoDB" id="5864862at2759"/>
<dbReference type="InterPro" id="IPR051119">
    <property type="entry name" value="Nematode_SR-like"/>
</dbReference>
<gene>
    <name evidence="7" type="primary">Acey_s0139.g2118</name>
    <name evidence="7" type="ORF">Y032_0139g2118</name>
</gene>
<comment type="subcellular location">
    <subcellularLocation>
        <location evidence="1">Membrane</location>
        <topology evidence="1">Multi-pass membrane protein</topology>
    </subcellularLocation>
</comment>
<dbReference type="AlphaFoldDB" id="A0A016T4V4"/>
<dbReference type="Pfam" id="PF02118">
    <property type="entry name" value="Srg"/>
    <property type="match status" value="1"/>
</dbReference>
<proteinExistence type="inferred from homology"/>
<dbReference type="PRINTS" id="PR00698">
    <property type="entry name" value="TMPROTEINSRG"/>
</dbReference>
<organism evidence="7 8">
    <name type="scientific">Ancylostoma ceylanicum</name>
    <dbReference type="NCBI Taxonomy" id="53326"/>
    <lineage>
        <taxon>Eukaryota</taxon>
        <taxon>Metazoa</taxon>
        <taxon>Ecdysozoa</taxon>
        <taxon>Nematoda</taxon>
        <taxon>Chromadorea</taxon>
        <taxon>Rhabditida</taxon>
        <taxon>Rhabditina</taxon>
        <taxon>Rhabditomorpha</taxon>
        <taxon>Strongyloidea</taxon>
        <taxon>Ancylostomatidae</taxon>
        <taxon>Ancylostomatinae</taxon>
        <taxon>Ancylostoma</taxon>
    </lineage>
</organism>
<keyword evidence="8" id="KW-1185">Reference proteome</keyword>
<evidence type="ECO:0000256" key="1">
    <source>
        <dbReference type="ARBA" id="ARBA00004141"/>
    </source>
</evidence>
<evidence type="ECO:0000256" key="3">
    <source>
        <dbReference type="ARBA" id="ARBA00022692"/>
    </source>
</evidence>
<dbReference type="GO" id="GO:0004888">
    <property type="term" value="F:transmembrane signaling receptor activity"/>
    <property type="evidence" value="ECO:0007669"/>
    <property type="project" value="InterPro"/>
</dbReference>
<dbReference type="PANTHER" id="PTHR31627">
    <property type="entry name" value="SERPENTINE RECEPTOR CLASS GAMMA-RELATED"/>
    <property type="match status" value="1"/>
</dbReference>
<evidence type="ECO:0000313" key="8">
    <source>
        <dbReference type="Proteomes" id="UP000024635"/>
    </source>
</evidence>
<dbReference type="PANTHER" id="PTHR31627:SF16">
    <property type="entry name" value="SERPENTINE RECEPTOR CLASS GAMMA-69"/>
    <property type="match status" value="1"/>
</dbReference>
<evidence type="ECO:0000256" key="5">
    <source>
        <dbReference type="ARBA" id="ARBA00023136"/>
    </source>
</evidence>
<feature type="transmembrane region" description="Helical" evidence="6">
    <location>
        <begin position="207"/>
        <end position="238"/>
    </location>
</feature>
<reference evidence="8" key="1">
    <citation type="journal article" date="2015" name="Nat. Genet.">
        <title>The genome and transcriptome of the zoonotic hookworm Ancylostoma ceylanicum identify infection-specific gene families.</title>
        <authorList>
            <person name="Schwarz E.M."/>
            <person name="Hu Y."/>
            <person name="Antoshechkin I."/>
            <person name="Miller M.M."/>
            <person name="Sternberg P.W."/>
            <person name="Aroian R.V."/>
        </authorList>
    </citation>
    <scope>NUCLEOTIDE SEQUENCE</scope>
    <source>
        <strain evidence="8">HY135</strain>
    </source>
</reference>
<keyword evidence="5 6" id="KW-0472">Membrane</keyword>
<protein>
    <recommendedName>
        <fullName evidence="6">Serpentine receptor class gamma</fullName>
    </recommendedName>
</protein>
<keyword evidence="3 6" id="KW-0812">Transmembrane</keyword>
<dbReference type="EMBL" id="JARK01001475">
    <property type="protein sequence ID" value="EYB97604.1"/>
    <property type="molecule type" value="Genomic_DNA"/>
</dbReference>
<feature type="transmembrane region" description="Helical" evidence="6">
    <location>
        <begin position="258"/>
        <end position="281"/>
    </location>
</feature>
<evidence type="ECO:0000256" key="6">
    <source>
        <dbReference type="RuleBase" id="RU280813"/>
    </source>
</evidence>
<sequence length="384" mass="43968">MLVSVEFESTYEFLSGSSSMSTTINVSSVAQCEDHAYRFIGELFYFIPLIYGIPTVLLYFNIITVIIVRRRNPVLKLAFFKLYAAYSVLMVVMWCFDMTSTRFIAIGYLCRDMLELFGTPSFQLSPVQFIMTYSRHAQFYAATVVSINRMTAVLFPTNYNKIWETHWVKFLTLMLILPLFTSWYLLPTQSYLRSYSLGGLTIAYNKIIPNALCSVTFTTLLVASFCAVIIFFSTVVTYIRLGTFRKNRGQWNKVDKNLLIVGMTSSVSTFLLAIAEIPLYMSINFGVMSQEHFFIAICIKQIVIDITFLFSAWSILFLCSTVRFFIIKMYCSLKYVIEGKAKGSDNVAKSPSLRRNSLKTICVKNKNQLERSRSLQDHGPAPYI</sequence>